<feature type="compositionally biased region" description="Basic residues" evidence="6">
    <location>
        <begin position="51"/>
        <end position="62"/>
    </location>
</feature>
<dbReference type="Gene3D" id="3.40.1370.10">
    <property type="match status" value="1"/>
</dbReference>
<evidence type="ECO:0000256" key="3">
    <source>
        <dbReference type="ARBA" id="ARBA00023274"/>
    </source>
</evidence>
<sequence length="223" mass="23685">MPAKTVKVDLPAEIFDVAVNVPLIHQVVVAQQAAARQGTHATKTRGEVRGGGRKPYKQKGTGRARQGSTRAPQFAGGGTVHGPQPRSYDQRTPKKMKAAALRGALSDRARNGRIHVVDGLVEGTTPSTKAAIAALGGLADRTRFLVVLERTDTVTWLSLRNAPEVHIVAVDQLNTYDVLASDDVVFTQGAYDAFVTGAARASERKATIVEAPAVDAQNEEASK</sequence>
<evidence type="ECO:0000256" key="5">
    <source>
        <dbReference type="HAMAP-Rule" id="MF_01328"/>
    </source>
</evidence>
<comment type="function">
    <text evidence="5">Forms part of the polypeptide exit tunnel.</text>
</comment>
<evidence type="ECO:0000313" key="7">
    <source>
        <dbReference type="EMBL" id="MDN4162643.1"/>
    </source>
</evidence>
<protein>
    <recommendedName>
        <fullName evidence="4 5">Large ribosomal subunit protein uL4</fullName>
    </recommendedName>
</protein>
<dbReference type="SUPFAM" id="SSF52166">
    <property type="entry name" value="Ribosomal protein L4"/>
    <property type="match status" value="1"/>
</dbReference>
<dbReference type="PANTHER" id="PTHR10746:SF6">
    <property type="entry name" value="LARGE RIBOSOMAL SUBUNIT PROTEIN UL4M"/>
    <property type="match status" value="1"/>
</dbReference>
<evidence type="ECO:0000313" key="8">
    <source>
        <dbReference type="Proteomes" id="UP001168537"/>
    </source>
</evidence>
<proteinExistence type="inferred from homology"/>
<dbReference type="InterPro" id="IPR023574">
    <property type="entry name" value="Ribosomal_uL4_dom_sf"/>
</dbReference>
<keyword evidence="2 5" id="KW-0689">Ribosomal protein</keyword>
<dbReference type="InterPro" id="IPR013005">
    <property type="entry name" value="Ribosomal_uL4-like"/>
</dbReference>
<evidence type="ECO:0000256" key="6">
    <source>
        <dbReference type="SAM" id="MobiDB-lite"/>
    </source>
</evidence>
<dbReference type="RefSeq" id="WP_300961801.1">
    <property type="nucleotide sequence ID" value="NZ_JAUHJR010000006.1"/>
</dbReference>
<dbReference type="GO" id="GO:0005840">
    <property type="term" value="C:ribosome"/>
    <property type="evidence" value="ECO:0007669"/>
    <property type="project" value="UniProtKB-KW"/>
</dbReference>
<comment type="function">
    <text evidence="5">One of the primary rRNA binding proteins, this protein initially binds near the 5'-end of the 23S rRNA. It is important during the early stages of 50S assembly. It makes multiple contacts with different domains of the 23S rRNA in the assembled 50S subunit and ribosome.</text>
</comment>
<dbReference type="PANTHER" id="PTHR10746">
    <property type="entry name" value="50S RIBOSOMAL PROTEIN L4"/>
    <property type="match status" value="1"/>
</dbReference>
<dbReference type="Proteomes" id="UP001168537">
    <property type="component" value="Unassembled WGS sequence"/>
</dbReference>
<dbReference type="Pfam" id="PF00573">
    <property type="entry name" value="Ribosomal_L4"/>
    <property type="match status" value="1"/>
</dbReference>
<keyword evidence="5" id="KW-0699">rRNA-binding</keyword>
<accession>A0ABT8EWS9</accession>
<evidence type="ECO:0000256" key="2">
    <source>
        <dbReference type="ARBA" id="ARBA00022980"/>
    </source>
</evidence>
<dbReference type="EMBL" id="JAUHJR010000006">
    <property type="protein sequence ID" value="MDN4162643.1"/>
    <property type="molecule type" value="Genomic_DNA"/>
</dbReference>
<dbReference type="InterPro" id="IPR002136">
    <property type="entry name" value="Ribosomal_uL4"/>
</dbReference>
<comment type="caution">
    <text evidence="7">The sequence shown here is derived from an EMBL/GenBank/DDBJ whole genome shotgun (WGS) entry which is preliminary data.</text>
</comment>
<dbReference type="NCBIfam" id="TIGR03953">
    <property type="entry name" value="rplD_bact"/>
    <property type="match status" value="1"/>
</dbReference>
<gene>
    <name evidence="5 7" type="primary">rplD</name>
    <name evidence="7" type="ORF">QWY29_14845</name>
</gene>
<reference evidence="7" key="1">
    <citation type="submission" date="2023-06" db="EMBL/GenBank/DDBJ databases">
        <title>Draft genome sequence of Nocardioides sp. SOB72.</title>
        <authorList>
            <person name="Zhang G."/>
        </authorList>
    </citation>
    <scope>NUCLEOTIDE SEQUENCE</scope>
    <source>
        <strain evidence="7">SOB72</strain>
    </source>
</reference>
<keyword evidence="5" id="KW-0694">RNA-binding</keyword>
<feature type="region of interest" description="Disordered" evidence="6">
    <location>
        <begin position="36"/>
        <end position="92"/>
    </location>
</feature>
<organism evidence="7 8">
    <name type="scientific">Nocardioides abyssi</name>
    <dbReference type="NCBI Taxonomy" id="3058370"/>
    <lineage>
        <taxon>Bacteria</taxon>
        <taxon>Bacillati</taxon>
        <taxon>Actinomycetota</taxon>
        <taxon>Actinomycetes</taxon>
        <taxon>Propionibacteriales</taxon>
        <taxon>Nocardioidaceae</taxon>
        <taxon>Nocardioides</taxon>
    </lineage>
</organism>
<comment type="similarity">
    <text evidence="1 5">Belongs to the universal ribosomal protein uL4 family.</text>
</comment>
<keyword evidence="8" id="KW-1185">Reference proteome</keyword>
<comment type="subunit">
    <text evidence="5">Part of the 50S ribosomal subunit.</text>
</comment>
<name>A0ABT8EWS9_9ACTN</name>
<evidence type="ECO:0000256" key="1">
    <source>
        <dbReference type="ARBA" id="ARBA00010528"/>
    </source>
</evidence>
<keyword evidence="3 5" id="KW-0687">Ribonucleoprotein</keyword>
<dbReference type="HAMAP" id="MF_01328_B">
    <property type="entry name" value="Ribosomal_uL4_B"/>
    <property type="match status" value="1"/>
</dbReference>
<evidence type="ECO:0000256" key="4">
    <source>
        <dbReference type="ARBA" id="ARBA00035244"/>
    </source>
</evidence>